<organism evidence="1 2">
    <name type="scientific">Amycolatopsis alkalitolerans</name>
    <dbReference type="NCBI Taxonomy" id="2547244"/>
    <lineage>
        <taxon>Bacteria</taxon>
        <taxon>Bacillati</taxon>
        <taxon>Actinomycetota</taxon>
        <taxon>Actinomycetes</taxon>
        <taxon>Pseudonocardiales</taxon>
        <taxon>Pseudonocardiaceae</taxon>
        <taxon>Amycolatopsis</taxon>
    </lineage>
</organism>
<comment type="caution">
    <text evidence="1">The sequence shown here is derived from an EMBL/GenBank/DDBJ whole genome shotgun (WGS) entry which is preliminary data.</text>
</comment>
<evidence type="ECO:0000313" key="1">
    <source>
        <dbReference type="EMBL" id="TNC29122.1"/>
    </source>
</evidence>
<keyword evidence="2" id="KW-1185">Reference proteome</keyword>
<sequence length="164" mass="17169">MWTADNIWQLTARAGDFASRYGWTWTQFDFSAIPTVTYQGVALQRSALAAPSGLLTTTVTDPAKAAPRDSEGRPLEPFVSAAADGVADGTPVRITGCGTLDDGSPVPAATCGRLSRASWRIRDEFTPGLGGSDRLDVYLGPETGPGFTDGPDYVTLIGATVTLG</sequence>
<accession>A0A5C4MCH1</accession>
<proteinExistence type="predicted"/>
<dbReference type="Proteomes" id="UP000305546">
    <property type="component" value="Unassembled WGS sequence"/>
</dbReference>
<dbReference type="AlphaFoldDB" id="A0A5C4MCH1"/>
<reference evidence="1 2" key="1">
    <citation type="submission" date="2019-06" db="EMBL/GenBank/DDBJ databases">
        <title>Amycolatopsis alkalitolerans sp. nov., isolated from Gastrodia elata Blume.</title>
        <authorList>
            <person name="Narsing Rao M.P."/>
            <person name="Li W.J."/>
        </authorList>
    </citation>
    <scope>NUCLEOTIDE SEQUENCE [LARGE SCALE GENOMIC DNA]</scope>
    <source>
        <strain evidence="1 2">SYSUP0005</strain>
    </source>
</reference>
<dbReference type="EMBL" id="VDFW01000002">
    <property type="protein sequence ID" value="TNC29122.1"/>
    <property type="molecule type" value="Genomic_DNA"/>
</dbReference>
<protein>
    <submittedName>
        <fullName evidence="1">Uncharacterized protein</fullName>
    </submittedName>
</protein>
<evidence type="ECO:0000313" key="2">
    <source>
        <dbReference type="Proteomes" id="UP000305546"/>
    </source>
</evidence>
<gene>
    <name evidence="1" type="ORF">FG385_03205</name>
</gene>
<dbReference type="OrthoDB" id="3293218at2"/>
<dbReference type="RefSeq" id="WP_139095066.1">
    <property type="nucleotide sequence ID" value="NZ_VDFW01000002.1"/>
</dbReference>
<name>A0A5C4MCH1_9PSEU</name>